<gene>
    <name evidence="2" type="ORF">E2R54_03005</name>
</gene>
<feature type="region of interest" description="Disordered" evidence="1">
    <location>
        <begin position="84"/>
        <end position="105"/>
    </location>
</feature>
<name>A0A4R5YKH2_9MICO</name>
<protein>
    <submittedName>
        <fullName evidence="2">Uncharacterized protein</fullName>
    </submittedName>
</protein>
<reference evidence="2 3" key="1">
    <citation type="submission" date="2019-03" db="EMBL/GenBank/DDBJ databases">
        <title>Genome Sequencing and Assembly of Various Microbes Isolated from Partially Reclaimed Soil and Acid Mine Drainage (AMD) Site.</title>
        <authorList>
            <person name="Steinbock B."/>
            <person name="Bechtold R."/>
            <person name="Sevigny J.L."/>
            <person name="Thomas D."/>
            <person name="Cuthill L.R."/>
            <person name="Aveiro Johannsen E.J."/>
            <person name="Thomas K."/>
            <person name="Ghosh A."/>
        </authorList>
    </citation>
    <scope>NUCLEOTIDE SEQUENCE [LARGE SCALE GENOMIC DNA]</scope>
    <source>
        <strain evidence="2 3">F-B2</strain>
    </source>
</reference>
<dbReference type="EMBL" id="SMZX01000001">
    <property type="protein sequence ID" value="TDL45448.1"/>
    <property type="molecule type" value="Genomic_DNA"/>
</dbReference>
<evidence type="ECO:0000313" key="3">
    <source>
        <dbReference type="Proteomes" id="UP000295633"/>
    </source>
</evidence>
<dbReference type="Proteomes" id="UP000295633">
    <property type="component" value="Unassembled WGS sequence"/>
</dbReference>
<evidence type="ECO:0000256" key="1">
    <source>
        <dbReference type="SAM" id="MobiDB-lite"/>
    </source>
</evidence>
<organism evidence="2 3">
    <name type="scientific">Microbacterium oleivorans</name>
    <dbReference type="NCBI Taxonomy" id="273677"/>
    <lineage>
        <taxon>Bacteria</taxon>
        <taxon>Bacillati</taxon>
        <taxon>Actinomycetota</taxon>
        <taxon>Actinomycetes</taxon>
        <taxon>Micrococcales</taxon>
        <taxon>Microbacteriaceae</taxon>
        <taxon>Microbacterium</taxon>
    </lineage>
</organism>
<dbReference type="RefSeq" id="WP_091351660.1">
    <property type="nucleotide sequence ID" value="NZ_SMZX01000001.1"/>
</dbReference>
<dbReference type="AlphaFoldDB" id="A0A4R5YKH2"/>
<accession>A0A4R5YKH2</accession>
<sequence>MTRIDISYGGQWYSVGDRTLEDVHREIQEGARDGQHWLAVNDGEGSASPAYLFITPGVPIAVIPVPEPRETPAEGHVAAFEDTEHEGVAPLWNGPTIHPDRPRLH</sequence>
<proteinExistence type="predicted"/>
<dbReference type="STRING" id="273677.BW34_01224"/>
<evidence type="ECO:0000313" key="2">
    <source>
        <dbReference type="EMBL" id="TDL45448.1"/>
    </source>
</evidence>
<comment type="caution">
    <text evidence="2">The sequence shown here is derived from an EMBL/GenBank/DDBJ whole genome shotgun (WGS) entry which is preliminary data.</text>
</comment>